<sequence>MQSYWMTIDDNGSTIELRDSPTPQPGPGQLLVRMRAASLNRGEFVAGHGLHGKPGTWKAIGGEGSGEVVAVGEGVTGWKPGDEVMGRCAGAFSEYAVMEAAEAIAKPESLSWEEAASIPLTFLVAFDMLVLQGKLKAGEWLLINGVSSGVGVASLQLGKVLGANVIGTSGSAAKLEALKPLGLDVAIATRHPVFAAKVMEATQQHGADLVINAVGGSVFAENIRCMAFEGRLATVGYVDGVLHADLDLEALHAKRLAVFGVSNKLRTKQQRSASIPRFVEEVMPHFASGRIKPQLDQVVEFGQLVEAKRRMEEGAHTGKIALRIQA</sequence>
<dbReference type="Gene3D" id="3.40.50.720">
    <property type="entry name" value="NAD(P)-binding Rossmann-like Domain"/>
    <property type="match status" value="1"/>
</dbReference>
<dbReference type="InterPro" id="IPR011032">
    <property type="entry name" value="GroES-like_sf"/>
</dbReference>
<dbReference type="SUPFAM" id="SSF51735">
    <property type="entry name" value="NAD(P)-binding Rossmann-fold domains"/>
    <property type="match status" value="1"/>
</dbReference>
<protein>
    <submittedName>
        <fullName evidence="4">Zinc-binding dehydrogenase</fullName>
    </submittedName>
</protein>
<gene>
    <name evidence="4" type="ORF">H8R02_14740</name>
</gene>
<accession>A0A923M8D7</accession>
<keyword evidence="1" id="KW-0521">NADP</keyword>
<dbReference type="Gene3D" id="3.90.180.10">
    <property type="entry name" value="Medium-chain alcohol dehydrogenases, catalytic domain"/>
    <property type="match status" value="1"/>
</dbReference>
<dbReference type="Pfam" id="PF00107">
    <property type="entry name" value="ADH_zinc_N"/>
    <property type="match status" value="1"/>
</dbReference>
<evidence type="ECO:0000259" key="3">
    <source>
        <dbReference type="SMART" id="SM00829"/>
    </source>
</evidence>
<evidence type="ECO:0000256" key="1">
    <source>
        <dbReference type="ARBA" id="ARBA00022857"/>
    </source>
</evidence>
<keyword evidence="5" id="KW-1185">Reference proteome</keyword>
<evidence type="ECO:0000313" key="4">
    <source>
        <dbReference type="EMBL" id="MBC5765723.1"/>
    </source>
</evidence>
<dbReference type="AlphaFoldDB" id="A0A923M8D7"/>
<name>A0A923M8D7_9BURK</name>
<dbReference type="InterPro" id="IPR013149">
    <property type="entry name" value="ADH-like_C"/>
</dbReference>
<evidence type="ECO:0000256" key="2">
    <source>
        <dbReference type="ARBA" id="ARBA00023002"/>
    </source>
</evidence>
<dbReference type="InterPro" id="IPR020843">
    <property type="entry name" value="ER"/>
</dbReference>
<dbReference type="SMART" id="SM00829">
    <property type="entry name" value="PKS_ER"/>
    <property type="match status" value="1"/>
</dbReference>
<dbReference type="EMBL" id="JACORU010000005">
    <property type="protein sequence ID" value="MBC5765723.1"/>
    <property type="molecule type" value="Genomic_DNA"/>
</dbReference>
<dbReference type="InterPro" id="IPR036291">
    <property type="entry name" value="NAD(P)-bd_dom_sf"/>
</dbReference>
<feature type="domain" description="Enoyl reductase (ER)" evidence="3">
    <location>
        <begin position="12"/>
        <end position="322"/>
    </location>
</feature>
<keyword evidence="2" id="KW-0560">Oxidoreductase</keyword>
<dbReference type="Pfam" id="PF08240">
    <property type="entry name" value="ADH_N"/>
    <property type="match status" value="1"/>
</dbReference>
<evidence type="ECO:0000313" key="5">
    <source>
        <dbReference type="Proteomes" id="UP000596827"/>
    </source>
</evidence>
<dbReference type="InterPro" id="IPR013154">
    <property type="entry name" value="ADH-like_N"/>
</dbReference>
<comment type="caution">
    <text evidence="4">The sequence shown here is derived from an EMBL/GenBank/DDBJ whole genome shotgun (WGS) entry which is preliminary data.</text>
</comment>
<dbReference type="Proteomes" id="UP000596827">
    <property type="component" value="Unassembled WGS sequence"/>
</dbReference>
<dbReference type="PANTHER" id="PTHR48106">
    <property type="entry name" value="QUINONE OXIDOREDUCTASE PIG3-RELATED"/>
    <property type="match status" value="1"/>
</dbReference>
<dbReference type="GO" id="GO:0016651">
    <property type="term" value="F:oxidoreductase activity, acting on NAD(P)H"/>
    <property type="evidence" value="ECO:0007669"/>
    <property type="project" value="TreeGrafter"/>
</dbReference>
<dbReference type="PANTHER" id="PTHR48106:SF18">
    <property type="entry name" value="QUINONE OXIDOREDUCTASE PIG3"/>
    <property type="match status" value="1"/>
</dbReference>
<proteinExistence type="predicted"/>
<organism evidence="4 5">
    <name type="scientific">Ramlibacter albus</name>
    <dbReference type="NCBI Taxonomy" id="2079448"/>
    <lineage>
        <taxon>Bacteria</taxon>
        <taxon>Pseudomonadati</taxon>
        <taxon>Pseudomonadota</taxon>
        <taxon>Betaproteobacteria</taxon>
        <taxon>Burkholderiales</taxon>
        <taxon>Comamonadaceae</taxon>
        <taxon>Ramlibacter</taxon>
    </lineage>
</organism>
<dbReference type="GO" id="GO:0070402">
    <property type="term" value="F:NADPH binding"/>
    <property type="evidence" value="ECO:0007669"/>
    <property type="project" value="TreeGrafter"/>
</dbReference>
<dbReference type="SUPFAM" id="SSF50129">
    <property type="entry name" value="GroES-like"/>
    <property type="match status" value="1"/>
</dbReference>
<reference evidence="4" key="1">
    <citation type="submission" date="2020-08" db="EMBL/GenBank/DDBJ databases">
        <title>Ramlibacter sp. GTP1 16S ribosomal RNA gene genome sequencing and assembly.</title>
        <authorList>
            <person name="Kang M."/>
        </authorList>
    </citation>
    <scope>NUCLEOTIDE SEQUENCE</scope>
    <source>
        <strain evidence="4">GTP1</strain>
    </source>
</reference>